<dbReference type="Proteomes" id="UP000262582">
    <property type="component" value="Chromosome"/>
</dbReference>
<evidence type="ECO:0000256" key="1">
    <source>
        <dbReference type="SAM" id="Coils"/>
    </source>
</evidence>
<dbReference type="EMBL" id="NXIG01000004">
    <property type="protein sequence ID" value="RXI31392.1"/>
    <property type="molecule type" value="Genomic_DNA"/>
</dbReference>
<accession>A0A347UA58</accession>
<evidence type="ECO:0000313" key="3">
    <source>
        <dbReference type="EMBL" id="RXI31392.1"/>
    </source>
</evidence>
<dbReference type="Proteomes" id="UP000290588">
    <property type="component" value="Unassembled WGS sequence"/>
</dbReference>
<keyword evidence="4" id="KW-1185">Reference proteome</keyword>
<proteinExistence type="predicted"/>
<dbReference type="AlphaFoldDB" id="A0A347UA58"/>
<evidence type="ECO:0000313" key="4">
    <source>
        <dbReference type="Proteomes" id="UP000262582"/>
    </source>
</evidence>
<reference evidence="3 5" key="1">
    <citation type="submission" date="2017-09" db="EMBL/GenBank/DDBJ databases">
        <title>Genomics of the genus Arcobacter.</title>
        <authorList>
            <person name="Perez-Cataluna A."/>
            <person name="Figueras M.J."/>
            <person name="Salas-Masso N."/>
        </authorList>
    </citation>
    <scope>NUCLEOTIDE SEQUENCE [LARGE SCALE GENOMIC DNA]</scope>
    <source>
        <strain evidence="3 5">CECT 7837</strain>
    </source>
</reference>
<evidence type="ECO:0000313" key="2">
    <source>
        <dbReference type="EMBL" id="AXX95736.1"/>
    </source>
</evidence>
<feature type="coiled-coil region" evidence="1">
    <location>
        <begin position="592"/>
        <end position="619"/>
    </location>
</feature>
<dbReference type="RefSeq" id="WP_118917904.1">
    <property type="nucleotide sequence ID" value="NZ_CP032097.1"/>
</dbReference>
<reference evidence="2 4" key="2">
    <citation type="submission" date="2018-08" db="EMBL/GenBank/DDBJ databases">
        <title>Complete genome of the Arcobacter ellisii type strain LMG 26155.</title>
        <authorList>
            <person name="Miller W.G."/>
            <person name="Yee E."/>
            <person name="Bono J.L."/>
        </authorList>
    </citation>
    <scope>NUCLEOTIDE SEQUENCE [LARGE SCALE GENOMIC DNA]</scope>
    <source>
        <strain evidence="2 4">LMG 26155</strain>
    </source>
</reference>
<keyword evidence="1" id="KW-0175">Coiled coil</keyword>
<gene>
    <name evidence="2" type="ORF">AELL_2094</name>
    <name evidence="3" type="ORF">CP962_04570</name>
</gene>
<evidence type="ECO:0008006" key="6">
    <source>
        <dbReference type="Google" id="ProtNLM"/>
    </source>
</evidence>
<name>A0A347UA58_9BACT</name>
<dbReference type="EMBL" id="CP032097">
    <property type="protein sequence ID" value="AXX95736.1"/>
    <property type="molecule type" value="Genomic_DNA"/>
</dbReference>
<evidence type="ECO:0000313" key="5">
    <source>
        <dbReference type="Proteomes" id="UP000290588"/>
    </source>
</evidence>
<dbReference type="OrthoDB" id="5366157at2"/>
<organism evidence="3 5">
    <name type="scientific">Arcobacter ellisii</name>
    <dbReference type="NCBI Taxonomy" id="913109"/>
    <lineage>
        <taxon>Bacteria</taxon>
        <taxon>Pseudomonadati</taxon>
        <taxon>Campylobacterota</taxon>
        <taxon>Epsilonproteobacteria</taxon>
        <taxon>Campylobacterales</taxon>
        <taxon>Arcobacteraceae</taxon>
        <taxon>Arcobacter</taxon>
    </lineage>
</organism>
<dbReference type="KEGG" id="aell:AELL_2094"/>
<sequence>MNINYTHIFIDLVNELLASEQEYFQKIKTIKETKKSFPELRKIILNDYNISIESYEFNDNELFKNHIKQFILDSSDIFDINVDTLFNISKQVQVEYLLENISEKDAKLYYALANTLRDYGIYRDEKIVSFKNKNFWLQLLKKLYLLNYMSTTGFIDDFEGMYHMDKSIPEFVESIKFFKNHCNLDIYSIDYKIVFNKKQEEKIVSVIEKKLRQIDIFEFLSYVLHKSRLDKKIPFNYIINLSLKNIYQSNFKKTDDKTFSKTLEVFIHFINLYQLRQVSQWDYVFIDAKNIEEKLKKQIQHSSLYVLSYPLHTHTLISYVNNLAKDIFSNNDFYNKFKFTKEELITFLLNLEKTNDYTLIKIDKIQVNELQHILNFFSIDAKEININYSLPLNTSDTKNLFIHNPIIKYKNDYYIVGFKFFKMYFYNTLVEKTRLNINKNINGVIGNRIDDYVESIFSKRDSIQIFTGKYKISKNMIPECDLVIKTDDKIIFIENKNKYLTKDSFAGSSVHILQDFIRSFATSQFQLFRHEKYLKENSQIKFLDGKVLNYNDERIIKISLSPNNWYSIMSNINPNILLALMQIRFAFKEYAKAEEIKEFEATNKDLEKLTNMIEEIDKKLNFRT</sequence>
<protein>
    <recommendedName>
        <fullName evidence="6">NERD domain-containing protein</fullName>
    </recommendedName>
</protein>